<feature type="transmembrane region" description="Helical" evidence="11">
    <location>
        <begin position="188"/>
        <end position="206"/>
    </location>
</feature>
<evidence type="ECO:0000256" key="2">
    <source>
        <dbReference type="ARBA" id="ARBA00005801"/>
    </source>
</evidence>
<dbReference type="GO" id="GO:0008168">
    <property type="term" value="F:methyltransferase activity"/>
    <property type="evidence" value="ECO:0007669"/>
    <property type="project" value="UniProtKB-KW"/>
</dbReference>
<dbReference type="InterPro" id="IPR014032">
    <property type="entry name" value="Peptidase_A24A_bac"/>
</dbReference>
<evidence type="ECO:0000256" key="6">
    <source>
        <dbReference type="ARBA" id="ARBA00022989"/>
    </source>
</evidence>
<feature type="compositionally biased region" description="Basic residues" evidence="10">
    <location>
        <begin position="66"/>
        <end position="85"/>
    </location>
</feature>
<dbReference type="AlphaFoldDB" id="A0A369TLY2"/>
<feature type="compositionally biased region" description="Low complexity" evidence="10">
    <location>
        <begin position="1"/>
        <end position="12"/>
    </location>
</feature>
<feature type="domain" description="Prepilin type IV endopeptidase peptidase" evidence="12">
    <location>
        <begin position="195"/>
        <end position="299"/>
    </location>
</feature>
<comment type="subcellular location">
    <subcellularLocation>
        <location evidence="1">Cell inner membrane</location>
        <topology evidence="1">Multi-pass membrane protein</topology>
    </subcellularLocation>
    <subcellularLocation>
        <location evidence="9">Cell membrane</location>
        <topology evidence="9">Multi-pass membrane protein</topology>
    </subcellularLocation>
</comment>
<feature type="transmembrane region" description="Helical" evidence="11">
    <location>
        <begin position="287"/>
        <end position="307"/>
    </location>
</feature>
<feature type="transmembrane region" description="Helical" evidence="11">
    <location>
        <begin position="237"/>
        <end position="256"/>
    </location>
</feature>
<feature type="domain" description="Prepilin peptidase A24 N-terminal" evidence="13">
    <location>
        <begin position="103"/>
        <end position="181"/>
    </location>
</feature>
<evidence type="ECO:0000313" key="15">
    <source>
        <dbReference type="Proteomes" id="UP000253977"/>
    </source>
</evidence>
<feature type="transmembrane region" description="Helical" evidence="11">
    <location>
        <begin position="160"/>
        <end position="182"/>
    </location>
</feature>
<evidence type="ECO:0000256" key="1">
    <source>
        <dbReference type="ARBA" id="ARBA00004429"/>
    </source>
</evidence>
<keyword evidence="9" id="KW-0808">Transferase</keyword>
<reference evidence="14 15" key="1">
    <citation type="submission" date="2018-07" db="EMBL/GenBank/DDBJ databases">
        <title>Thalassococcus profundi sp. nov., a marine bacterium isolated from deep seawater of Okinawa Trough.</title>
        <authorList>
            <person name="Yu M."/>
        </authorList>
    </citation>
    <scope>NUCLEOTIDE SEQUENCE [LARGE SCALE GENOMIC DNA]</scope>
    <source>
        <strain evidence="14 15">WRAS1</strain>
    </source>
</reference>
<sequence length="334" mass="35138">MPPNRRAACSRNARSKSCRSKSTGCIDRRRDATGYSSLRLQPDGSFFGDPIPPAPARSPAAMSSAPRRRSKRLGKVGHPPPRRPTGRGMTDTALFSLLLILVAPVAGSFLGVVIDRLPRGISVVAPRSACRSCGTILGARDLVPVLSYLRRRGRCRTCGAAIPPALLYTEIAATASAVLAVIVGDTPLQMALIALVLWLLWTLALIDLFHFRLPDPLTAPLFLAALAYAWLYGDPALALSGAAIGAGSFLLLRLVYSALRHREGLGLGDVKLMAGLGALVPPTDLPLLVLVAALSALVAAALTRGGWTADRPIPFGVALCAAGALVWLARVVLP</sequence>
<comment type="catalytic activity">
    <reaction evidence="9">
        <text>Typically cleaves a -Gly-|-Phe- bond to release an N-terminal, basic peptide of 5-8 residues from type IV prepilin, and then N-methylates the new N-terminal amino group, the methyl donor being S-adenosyl-L-methionine.</text>
        <dbReference type="EC" id="3.4.23.43"/>
    </reaction>
</comment>
<dbReference type="Proteomes" id="UP000253977">
    <property type="component" value="Unassembled WGS sequence"/>
</dbReference>
<proteinExistence type="inferred from homology"/>
<dbReference type="Gene3D" id="1.20.120.1220">
    <property type="match status" value="1"/>
</dbReference>
<dbReference type="GO" id="GO:0006465">
    <property type="term" value="P:signal peptide processing"/>
    <property type="evidence" value="ECO:0007669"/>
    <property type="project" value="TreeGrafter"/>
</dbReference>
<dbReference type="Pfam" id="PF06750">
    <property type="entry name" value="A24_N_bact"/>
    <property type="match status" value="1"/>
</dbReference>
<dbReference type="PANTHER" id="PTHR30487">
    <property type="entry name" value="TYPE 4 PREPILIN-LIKE PROTEINS LEADER PEPTIDE-PROCESSING ENZYME"/>
    <property type="match status" value="1"/>
</dbReference>
<accession>A0A369TLY2</accession>
<keyword evidence="9" id="KW-0378">Hydrolase</keyword>
<keyword evidence="7 11" id="KW-0472">Membrane</keyword>
<evidence type="ECO:0000256" key="3">
    <source>
        <dbReference type="ARBA" id="ARBA00022475"/>
    </source>
</evidence>
<dbReference type="EC" id="3.4.23.43" evidence="9"/>
<dbReference type="InterPro" id="IPR000045">
    <property type="entry name" value="Prepilin_IV_endopep_pep"/>
</dbReference>
<keyword evidence="15" id="KW-1185">Reference proteome</keyword>
<comment type="similarity">
    <text evidence="2 8">Belongs to the peptidase A24 family.</text>
</comment>
<evidence type="ECO:0000259" key="12">
    <source>
        <dbReference type="Pfam" id="PF01478"/>
    </source>
</evidence>
<dbReference type="InterPro" id="IPR010627">
    <property type="entry name" value="Prepilin_pept_A24_N"/>
</dbReference>
<dbReference type="GO" id="GO:0004190">
    <property type="term" value="F:aspartic-type endopeptidase activity"/>
    <property type="evidence" value="ECO:0007669"/>
    <property type="project" value="UniProtKB-EC"/>
</dbReference>
<evidence type="ECO:0000256" key="7">
    <source>
        <dbReference type="ARBA" id="ARBA00023136"/>
    </source>
</evidence>
<comment type="function">
    <text evidence="9">Plays an essential role in type IV pili and type II pseudopili formation by proteolytically removing the leader sequence from substrate proteins and subsequently monomethylating the alpha-amino group of the newly exposed N-terminal phenylalanine.</text>
</comment>
<keyword evidence="9" id="KW-0511">Multifunctional enzyme</keyword>
<protein>
    <recommendedName>
        <fullName evidence="9">Prepilin leader peptidase/N-methyltransferase</fullName>
        <ecNumber evidence="9">2.1.1.-</ecNumber>
        <ecNumber evidence="9">3.4.23.43</ecNumber>
    </recommendedName>
</protein>
<dbReference type="InterPro" id="IPR050882">
    <property type="entry name" value="Prepilin_peptidase/N-MTase"/>
</dbReference>
<keyword evidence="5 9" id="KW-0812">Transmembrane</keyword>
<feature type="transmembrane region" description="Helical" evidence="11">
    <location>
        <begin position="93"/>
        <end position="114"/>
    </location>
</feature>
<keyword evidence="6 11" id="KW-1133">Transmembrane helix</keyword>
<keyword evidence="3" id="KW-1003">Cell membrane</keyword>
<name>A0A369TLY2_9RHOB</name>
<feature type="transmembrane region" description="Helical" evidence="11">
    <location>
        <begin position="313"/>
        <end position="333"/>
    </location>
</feature>
<dbReference type="PANTHER" id="PTHR30487:SF0">
    <property type="entry name" value="PREPILIN LEADER PEPTIDASE_N-METHYLTRANSFERASE-RELATED"/>
    <property type="match status" value="1"/>
</dbReference>
<keyword evidence="4" id="KW-0997">Cell inner membrane</keyword>
<dbReference type="Pfam" id="PF01478">
    <property type="entry name" value="Peptidase_A24"/>
    <property type="match status" value="1"/>
</dbReference>
<evidence type="ECO:0000256" key="10">
    <source>
        <dbReference type="SAM" id="MobiDB-lite"/>
    </source>
</evidence>
<dbReference type="EMBL" id="QPMK01000006">
    <property type="protein sequence ID" value="RDD66278.1"/>
    <property type="molecule type" value="Genomic_DNA"/>
</dbReference>
<evidence type="ECO:0000256" key="8">
    <source>
        <dbReference type="RuleBase" id="RU003793"/>
    </source>
</evidence>
<comment type="caution">
    <text evidence="14">The sequence shown here is derived from an EMBL/GenBank/DDBJ whole genome shotgun (WGS) entry which is preliminary data.</text>
</comment>
<evidence type="ECO:0000256" key="4">
    <source>
        <dbReference type="ARBA" id="ARBA00022519"/>
    </source>
</evidence>
<dbReference type="GO" id="GO:0032259">
    <property type="term" value="P:methylation"/>
    <property type="evidence" value="ECO:0007669"/>
    <property type="project" value="UniProtKB-KW"/>
</dbReference>
<dbReference type="PRINTS" id="PR00864">
    <property type="entry name" value="PREPILNPTASE"/>
</dbReference>
<keyword evidence="9" id="KW-0645">Protease</keyword>
<organism evidence="14 15">
    <name type="scientific">Thalassococcus profundi</name>
    <dbReference type="NCBI Taxonomy" id="2282382"/>
    <lineage>
        <taxon>Bacteria</taxon>
        <taxon>Pseudomonadati</taxon>
        <taxon>Pseudomonadota</taxon>
        <taxon>Alphaproteobacteria</taxon>
        <taxon>Rhodobacterales</taxon>
        <taxon>Roseobacteraceae</taxon>
        <taxon>Thalassococcus</taxon>
    </lineage>
</organism>
<evidence type="ECO:0000313" key="14">
    <source>
        <dbReference type="EMBL" id="RDD66278.1"/>
    </source>
</evidence>
<dbReference type="GO" id="GO:0005886">
    <property type="term" value="C:plasma membrane"/>
    <property type="evidence" value="ECO:0007669"/>
    <property type="project" value="UniProtKB-SubCell"/>
</dbReference>
<gene>
    <name evidence="14" type="ORF">DU478_10160</name>
</gene>
<feature type="region of interest" description="Disordered" evidence="10">
    <location>
        <begin position="1"/>
        <end position="88"/>
    </location>
</feature>
<evidence type="ECO:0000256" key="5">
    <source>
        <dbReference type="ARBA" id="ARBA00022692"/>
    </source>
</evidence>
<dbReference type="EC" id="2.1.1.-" evidence="9"/>
<keyword evidence="9" id="KW-0489">Methyltransferase</keyword>
<evidence type="ECO:0000256" key="9">
    <source>
        <dbReference type="RuleBase" id="RU003794"/>
    </source>
</evidence>
<evidence type="ECO:0000256" key="11">
    <source>
        <dbReference type="SAM" id="Phobius"/>
    </source>
</evidence>
<evidence type="ECO:0000259" key="13">
    <source>
        <dbReference type="Pfam" id="PF06750"/>
    </source>
</evidence>